<dbReference type="Proteomes" id="UP000002791">
    <property type="component" value="Chromosome"/>
</dbReference>
<dbReference type="RefSeq" id="WP_005458875.1">
    <property type="nucleotide sequence ID" value="NZ_CM001440.1"/>
</dbReference>
<proteinExistence type="predicted"/>
<dbReference type="InterPro" id="IPR049820">
    <property type="entry name" value="Trnsprt_adja_ssu-like"/>
</dbReference>
<protein>
    <submittedName>
        <fullName evidence="2">Uncharacterized protein</fullName>
    </submittedName>
</protein>
<evidence type="ECO:0000313" key="3">
    <source>
        <dbReference type="Proteomes" id="UP000002791"/>
    </source>
</evidence>
<name>H5XIL2_9PSEU</name>
<dbReference type="NCBIfam" id="NF038354">
    <property type="entry name" value="trnsprt_adja_43"/>
    <property type="match status" value="1"/>
</dbReference>
<evidence type="ECO:0000256" key="1">
    <source>
        <dbReference type="SAM" id="Phobius"/>
    </source>
</evidence>
<sequence length="43" mass="4796">METFLITAYILMWPLITLTVLAVLARGVVKDYRAARKSGNTVV</sequence>
<organism evidence="2 3">
    <name type="scientific">Saccharomonospora cyanea NA-134</name>
    <dbReference type="NCBI Taxonomy" id="882082"/>
    <lineage>
        <taxon>Bacteria</taxon>
        <taxon>Bacillati</taxon>
        <taxon>Actinomycetota</taxon>
        <taxon>Actinomycetes</taxon>
        <taxon>Pseudonocardiales</taxon>
        <taxon>Pseudonocardiaceae</taxon>
        <taxon>Saccharomonospora</taxon>
    </lineage>
</organism>
<keyword evidence="1" id="KW-1133">Transmembrane helix</keyword>
<evidence type="ECO:0000313" key="2">
    <source>
        <dbReference type="EMBL" id="EHR62873.1"/>
    </source>
</evidence>
<gene>
    <name evidence="2" type="ORF">SaccyDRAFT_4052</name>
</gene>
<dbReference type="EMBL" id="CM001440">
    <property type="protein sequence ID" value="EHR62873.1"/>
    <property type="molecule type" value="Genomic_DNA"/>
</dbReference>
<keyword evidence="3" id="KW-1185">Reference proteome</keyword>
<keyword evidence="1" id="KW-0472">Membrane</keyword>
<dbReference type="HOGENOM" id="CLU_212792_0_1_11"/>
<reference evidence="2 3" key="1">
    <citation type="submission" date="2011-11" db="EMBL/GenBank/DDBJ databases">
        <title>The Noncontiguous Finished sequence of Saccharomonospora cyanea NA-134.</title>
        <authorList>
            <consortium name="US DOE Joint Genome Institute"/>
            <person name="Lucas S."/>
            <person name="Han J."/>
            <person name="Lapidus A."/>
            <person name="Cheng J.-F."/>
            <person name="Goodwin L."/>
            <person name="Pitluck S."/>
            <person name="Peters L."/>
            <person name="Ovchinnikova G."/>
            <person name="Lu M."/>
            <person name="Detter J.C."/>
            <person name="Han C."/>
            <person name="Tapia R."/>
            <person name="Land M."/>
            <person name="Hauser L."/>
            <person name="Kyrpides N."/>
            <person name="Ivanova N."/>
            <person name="Pagani I."/>
            <person name="Brambilla E.-M."/>
            <person name="Klenk H.-P."/>
            <person name="Woyke T."/>
        </authorList>
    </citation>
    <scope>NUCLEOTIDE SEQUENCE [LARGE SCALE GENOMIC DNA]</scope>
    <source>
        <strain evidence="2 3">NA-134</strain>
    </source>
</reference>
<feature type="transmembrane region" description="Helical" evidence="1">
    <location>
        <begin position="6"/>
        <end position="29"/>
    </location>
</feature>
<keyword evidence="1" id="KW-0812">Transmembrane</keyword>
<accession>H5XIL2</accession>
<dbReference type="AlphaFoldDB" id="H5XIL2"/>